<gene>
    <name evidence="1" type="ORF">IE81DRAFT_321645</name>
</gene>
<dbReference type="OrthoDB" id="5307922at2759"/>
<evidence type="ECO:0008006" key="3">
    <source>
        <dbReference type="Google" id="ProtNLM"/>
    </source>
</evidence>
<keyword evidence="2" id="KW-1185">Reference proteome</keyword>
<sequence>MLLPILGLLTLIFAIGFQLVLSPLLANLGIIKRQVESVNNARCRKIDALQACEHTWLHEPSGLLYAACSDPVKRSYWTPANNKREVKERPRNDYLAIYDTNAGTTRKVSLVDFASAGNHGQAEINVHGFDIHVGEQSADVAPRLDIFMINHRPPLGEGGIELDANKVGANSTIEHFTSNLGGREAQYVKTYFDEEIITTPNSVVATSSNSFLFTNDHGIDKASPLRLLNPFVPLSNIGYCNARRGCKEAYSPLTFANGITRGTAQDQYWVASSADGLFKSFELQADGSLVLGDSVKVGMSVDNLSTDSKGSIWAAGLTKALQSVHYMNEFGAIKSSDAAAAAAAKAPSTGWKLSLNDGKDALFGQKWKVEKKFEDDGSVAPALTMVVHDATRNKLFLSGLSTPFILSCDIYE</sequence>
<dbReference type="PANTHER" id="PTHR11799">
    <property type="entry name" value="PARAOXONASE"/>
    <property type="match status" value="1"/>
</dbReference>
<reference evidence="1 2" key="1">
    <citation type="journal article" date="2018" name="Mol. Biol. Evol.">
        <title>Broad Genomic Sampling Reveals a Smut Pathogenic Ancestry of the Fungal Clade Ustilaginomycotina.</title>
        <authorList>
            <person name="Kijpornyongpan T."/>
            <person name="Mondo S.J."/>
            <person name="Barry K."/>
            <person name="Sandor L."/>
            <person name="Lee J."/>
            <person name="Lipzen A."/>
            <person name="Pangilinan J."/>
            <person name="LaButti K."/>
            <person name="Hainaut M."/>
            <person name="Henrissat B."/>
            <person name="Grigoriev I.V."/>
            <person name="Spatafora J.W."/>
            <person name="Aime M.C."/>
        </authorList>
    </citation>
    <scope>NUCLEOTIDE SEQUENCE [LARGE SCALE GENOMIC DNA]</scope>
    <source>
        <strain evidence="1 2">MCA 4658</strain>
    </source>
</reference>
<dbReference type="EMBL" id="KZ819363">
    <property type="protein sequence ID" value="PWN44241.1"/>
    <property type="molecule type" value="Genomic_DNA"/>
</dbReference>
<dbReference type="InterPro" id="IPR051288">
    <property type="entry name" value="Serum_paraoxonase/arylesterase"/>
</dbReference>
<dbReference type="GeneID" id="37035280"/>
<protein>
    <recommendedName>
        <fullName evidence="3">Calcium-dependent phosphotriesterase</fullName>
    </recommendedName>
</protein>
<organism evidence="1 2">
    <name type="scientific">Ceraceosorus guamensis</name>
    <dbReference type="NCBI Taxonomy" id="1522189"/>
    <lineage>
        <taxon>Eukaryota</taxon>
        <taxon>Fungi</taxon>
        <taxon>Dikarya</taxon>
        <taxon>Basidiomycota</taxon>
        <taxon>Ustilaginomycotina</taxon>
        <taxon>Exobasidiomycetes</taxon>
        <taxon>Ceraceosorales</taxon>
        <taxon>Ceraceosoraceae</taxon>
        <taxon>Ceraceosorus</taxon>
    </lineage>
</organism>
<proteinExistence type="predicted"/>
<dbReference type="PANTHER" id="PTHR11799:SF12">
    <property type="entry name" value="PARAOXONASE-RELATED"/>
    <property type="match status" value="1"/>
</dbReference>
<evidence type="ECO:0000313" key="2">
    <source>
        <dbReference type="Proteomes" id="UP000245783"/>
    </source>
</evidence>
<name>A0A316W675_9BASI</name>
<dbReference type="InterPro" id="IPR011042">
    <property type="entry name" value="6-blade_b-propeller_TolB-like"/>
</dbReference>
<dbReference type="RefSeq" id="XP_025371401.1">
    <property type="nucleotide sequence ID" value="XM_025513410.1"/>
</dbReference>
<accession>A0A316W675</accession>
<dbReference type="SUPFAM" id="SSF63829">
    <property type="entry name" value="Calcium-dependent phosphotriesterase"/>
    <property type="match status" value="1"/>
</dbReference>
<evidence type="ECO:0000313" key="1">
    <source>
        <dbReference type="EMBL" id="PWN44241.1"/>
    </source>
</evidence>
<dbReference type="InParanoid" id="A0A316W675"/>
<dbReference type="AlphaFoldDB" id="A0A316W675"/>
<dbReference type="Gene3D" id="2.120.10.30">
    <property type="entry name" value="TolB, C-terminal domain"/>
    <property type="match status" value="1"/>
</dbReference>
<dbReference type="Proteomes" id="UP000245783">
    <property type="component" value="Unassembled WGS sequence"/>
</dbReference>